<proteinExistence type="predicted"/>
<dbReference type="Proteomes" id="UP000285290">
    <property type="component" value="Unassembled WGS sequence"/>
</dbReference>
<organism evidence="2 3">
    <name type="scientific">Agathobacter rectalis</name>
    <dbReference type="NCBI Taxonomy" id="39491"/>
    <lineage>
        <taxon>Bacteria</taxon>
        <taxon>Bacillati</taxon>
        <taxon>Bacillota</taxon>
        <taxon>Clostridia</taxon>
        <taxon>Lachnospirales</taxon>
        <taxon>Lachnospiraceae</taxon>
        <taxon>Agathobacter</taxon>
    </lineage>
</organism>
<comment type="caution">
    <text evidence="2">The sequence shown here is derived from an EMBL/GenBank/DDBJ whole genome shotgun (WGS) entry which is preliminary data.</text>
</comment>
<feature type="transmembrane region" description="Helical" evidence="1">
    <location>
        <begin position="12"/>
        <end position="36"/>
    </location>
</feature>
<name>A0A414IQ17_9FIRM</name>
<keyword evidence="1" id="KW-0472">Membrane</keyword>
<dbReference type="RefSeq" id="WP_117998491.1">
    <property type="nucleotide sequence ID" value="NZ_QRWI01000032.1"/>
</dbReference>
<keyword evidence="1" id="KW-0812">Transmembrane</keyword>
<dbReference type="AlphaFoldDB" id="A0A414IQ17"/>
<protein>
    <submittedName>
        <fullName evidence="2">Uncharacterized protein</fullName>
    </submittedName>
</protein>
<evidence type="ECO:0000313" key="2">
    <source>
        <dbReference type="EMBL" id="RHE30301.1"/>
    </source>
</evidence>
<gene>
    <name evidence="2" type="ORF">DW753_14495</name>
</gene>
<reference evidence="2 3" key="1">
    <citation type="submission" date="2018-08" db="EMBL/GenBank/DDBJ databases">
        <title>A genome reference for cultivated species of the human gut microbiota.</title>
        <authorList>
            <person name="Zou Y."/>
            <person name="Xue W."/>
            <person name="Luo G."/>
        </authorList>
    </citation>
    <scope>NUCLEOTIDE SEQUENCE [LARGE SCALE GENOMIC DNA]</scope>
    <source>
        <strain evidence="2 3">AM29-10</strain>
    </source>
</reference>
<dbReference type="EMBL" id="QSKC01000031">
    <property type="protein sequence ID" value="RHE30301.1"/>
    <property type="molecule type" value="Genomic_DNA"/>
</dbReference>
<accession>A0A414IQ17</accession>
<sequence>MGILQSALFQEISNLISLIANVCVLFMTAYTLYLTVFSKKISFISMGCEYNTFYGNKFYLYLKNRSLHDIPICNVFILKKLDKKYNRIAIADYEEPFILHFGHVCRIESNFFTEIMKFENEEFDDLRMNALIGIDMGEKLIWIKPYKKAPYYSAIREYKKFNFDTLSVSRRVIDGKVVSKSVSYVIRIIGTDINGHKKINTIFMVCSSESGILSEPINGCNAIDIAYCKSAAAIK</sequence>
<keyword evidence="1" id="KW-1133">Transmembrane helix</keyword>
<evidence type="ECO:0000256" key="1">
    <source>
        <dbReference type="SAM" id="Phobius"/>
    </source>
</evidence>
<evidence type="ECO:0000313" key="3">
    <source>
        <dbReference type="Proteomes" id="UP000285290"/>
    </source>
</evidence>